<dbReference type="InterPro" id="IPR007138">
    <property type="entry name" value="ABM_dom"/>
</dbReference>
<accession>A0A6J4TRL9</accession>
<dbReference type="EMBL" id="CADCVS010000474">
    <property type="protein sequence ID" value="CAA9528925.1"/>
    <property type="molecule type" value="Genomic_DNA"/>
</dbReference>
<protein>
    <recommendedName>
        <fullName evidence="1">ABM domain-containing protein</fullName>
    </recommendedName>
</protein>
<dbReference type="PROSITE" id="PS51725">
    <property type="entry name" value="ABM"/>
    <property type="match status" value="1"/>
</dbReference>
<organism evidence="2">
    <name type="scientific">uncultured Solirubrobacteraceae bacterium</name>
    <dbReference type="NCBI Taxonomy" id="1162706"/>
    <lineage>
        <taxon>Bacteria</taxon>
        <taxon>Bacillati</taxon>
        <taxon>Actinomycetota</taxon>
        <taxon>Thermoleophilia</taxon>
        <taxon>Solirubrobacterales</taxon>
        <taxon>Solirubrobacteraceae</taxon>
        <taxon>environmental samples</taxon>
    </lineage>
</organism>
<dbReference type="InterPro" id="IPR011008">
    <property type="entry name" value="Dimeric_a/b-barrel"/>
</dbReference>
<reference evidence="2" key="1">
    <citation type="submission" date="2020-02" db="EMBL/GenBank/DDBJ databases">
        <authorList>
            <person name="Meier V. D."/>
        </authorList>
    </citation>
    <scope>NUCLEOTIDE SEQUENCE</scope>
    <source>
        <strain evidence="2">AVDCRST_MAG30</strain>
    </source>
</reference>
<dbReference type="SUPFAM" id="SSF54909">
    <property type="entry name" value="Dimeric alpha+beta barrel"/>
    <property type="match status" value="1"/>
</dbReference>
<dbReference type="InterPro" id="IPR050404">
    <property type="entry name" value="Heme-degrading_MO"/>
</dbReference>
<feature type="domain" description="ABM" evidence="1">
    <location>
        <begin position="1"/>
        <end position="86"/>
    </location>
</feature>
<gene>
    <name evidence="2" type="ORF">AVDCRST_MAG30-3614</name>
</gene>
<dbReference type="PANTHER" id="PTHR34474:SF2">
    <property type="entry name" value="SIGNAL TRANSDUCTION PROTEIN TRAP"/>
    <property type="match status" value="1"/>
</dbReference>
<evidence type="ECO:0000313" key="2">
    <source>
        <dbReference type="EMBL" id="CAA9528925.1"/>
    </source>
</evidence>
<evidence type="ECO:0000259" key="1">
    <source>
        <dbReference type="PROSITE" id="PS51725"/>
    </source>
</evidence>
<dbReference type="AlphaFoldDB" id="A0A6J4TRL9"/>
<name>A0A6J4TRL9_9ACTN</name>
<dbReference type="Gene3D" id="3.30.70.100">
    <property type="match status" value="1"/>
</dbReference>
<dbReference type="Pfam" id="PF03992">
    <property type="entry name" value="ABM"/>
    <property type="match status" value="1"/>
</dbReference>
<sequence>MSRLRVDADRAPELVAAFRRRSGLVEDADGFVDLQVWQSDRDASELLMVSRWRDRDAFKAYMRSEDHKVSHARIDPQLKEAIRLERLEHLHTYEVVAE</sequence>
<proteinExistence type="predicted"/>
<dbReference type="PANTHER" id="PTHR34474">
    <property type="entry name" value="SIGNAL TRANSDUCTION PROTEIN TRAP"/>
    <property type="match status" value="1"/>
</dbReference>